<reference evidence="1 2" key="1">
    <citation type="submission" date="2019-08" db="EMBL/GenBank/DDBJ databases">
        <title>A chromosome-level genome assembly, high-density linkage maps, and genome scans reveal the genomic architecture of hybrid incompatibilities underlying speciation via character displacement in darters (Percidae: Etheostominae).</title>
        <authorList>
            <person name="Moran R.L."/>
            <person name="Catchen J.M."/>
            <person name="Fuller R.C."/>
        </authorList>
    </citation>
    <scope>NUCLEOTIDE SEQUENCE [LARGE SCALE GENOMIC DNA]</scope>
    <source>
        <strain evidence="1">EspeVRDwgs_2016</strain>
        <tissue evidence="1">Muscle</tissue>
    </source>
</reference>
<evidence type="ECO:0000313" key="2">
    <source>
        <dbReference type="Proteomes" id="UP000327493"/>
    </source>
</evidence>
<keyword evidence="2" id="KW-1185">Reference proteome</keyword>
<proteinExistence type="predicted"/>
<organism evidence="1 2">
    <name type="scientific">Etheostoma spectabile</name>
    <name type="common">orangethroat darter</name>
    <dbReference type="NCBI Taxonomy" id="54343"/>
    <lineage>
        <taxon>Eukaryota</taxon>
        <taxon>Metazoa</taxon>
        <taxon>Chordata</taxon>
        <taxon>Craniata</taxon>
        <taxon>Vertebrata</taxon>
        <taxon>Euteleostomi</taxon>
        <taxon>Actinopterygii</taxon>
        <taxon>Neopterygii</taxon>
        <taxon>Teleostei</taxon>
        <taxon>Neoteleostei</taxon>
        <taxon>Acanthomorphata</taxon>
        <taxon>Eupercaria</taxon>
        <taxon>Perciformes</taxon>
        <taxon>Percoidei</taxon>
        <taxon>Percidae</taxon>
        <taxon>Etheostomatinae</taxon>
        <taxon>Etheostoma</taxon>
    </lineage>
</organism>
<comment type="caution">
    <text evidence="1">The sequence shown here is derived from an EMBL/GenBank/DDBJ whole genome shotgun (WGS) entry which is preliminary data.</text>
</comment>
<gene>
    <name evidence="1" type="ORF">FQN60_004495</name>
</gene>
<name>A0A5J5C8F7_9PERO</name>
<protein>
    <submittedName>
        <fullName evidence="1">Uncharacterized protein</fullName>
    </submittedName>
</protein>
<sequence>MRFVGPTNIYSCSFVQILEQRLENAFDEAQDKVLETYNSSLWRSKCIPGPRLSIISLVYVVKNQGAILNGTISSAFSTS</sequence>
<evidence type="ECO:0000313" key="1">
    <source>
        <dbReference type="EMBL" id="KAA8577503.1"/>
    </source>
</evidence>
<dbReference type="Pfam" id="PF12877">
    <property type="entry name" value="KIAA1549"/>
    <property type="match status" value="1"/>
</dbReference>
<dbReference type="EMBL" id="VOFY01002696">
    <property type="protein sequence ID" value="KAA8577503.1"/>
    <property type="molecule type" value="Genomic_DNA"/>
</dbReference>
<accession>A0A5J5C8F7</accession>
<dbReference type="Proteomes" id="UP000327493">
    <property type="component" value="Unassembled WGS sequence"/>
</dbReference>
<dbReference type="InterPro" id="IPR024606">
    <property type="entry name" value="KIAA1549"/>
</dbReference>
<dbReference type="AlphaFoldDB" id="A0A5J5C8F7"/>